<protein>
    <recommendedName>
        <fullName evidence="1">Nucleotidyl transferase domain-containing protein</fullName>
    </recommendedName>
</protein>
<sequence length="247" mass="27651">MTEDFSKYSVFILAAGVGNRLRPLTDSIPKPMVPFGGKPLLEHTVILLRDQGFRNFVMNVHHLPEKITDYFGNGQRFGVNIAYSDESKGLLETAGAIRKAASYLSDTFVLLYGDHMHAFDFRNVLLFHNSTNALGTIVLKTSDLPQNGDIAEIDPATGRIIKWYARPHQIAEFSEGLYLNTGFSVFSKKIVDHIPEGRPVKLDAEVIPALVTQGVPLYGFPTAEEILDINTPEKYEIAKQWHLARHK</sequence>
<name>A0A1G2C4B3_9BACT</name>
<dbReference type="InterPro" id="IPR005835">
    <property type="entry name" value="NTP_transferase_dom"/>
</dbReference>
<organism evidence="2 3">
    <name type="scientific">Candidatus Liptonbacteria bacterium GWB1_49_6</name>
    <dbReference type="NCBI Taxonomy" id="1798644"/>
    <lineage>
        <taxon>Bacteria</taxon>
        <taxon>Candidatus Liptoniibacteriota</taxon>
    </lineage>
</organism>
<proteinExistence type="predicted"/>
<dbReference type="PANTHER" id="PTHR22572">
    <property type="entry name" value="SUGAR-1-PHOSPHATE GUANYL TRANSFERASE"/>
    <property type="match status" value="1"/>
</dbReference>
<comment type="caution">
    <text evidence="2">The sequence shown here is derived from an EMBL/GenBank/DDBJ whole genome shotgun (WGS) entry which is preliminary data.</text>
</comment>
<dbReference type="InterPro" id="IPR029044">
    <property type="entry name" value="Nucleotide-diphossugar_trans"/>
</dbReference>
<dbReference type="SUPFAM" id="SSF53448">
    <property type="entry name" value="Nucleotide-diphospho-sugar transferases"/>
    <property type="match status" value="1"/>
</dbReference>
<evidence type="ECO:0000313" key="2">
    <source>
        <dbReference type="EMBL" id="OGY96263.1"/>
    </source>
</evidence>
<feature type="domain" description="Nucleotidyl transferase" evidence="1">
    <location>
        <begin position="11"/>
        <end position="229"/>
    </location>
</feature>
<evidence type="ECO:0000313" key="3">
    <source>
        <dbReference type="Proteomes" id="UP000176648"/>
    </source>
</evidence>
<dbReference type="Pfam" id="PF00483">
    <property type="entry name" value="NTP_transferase"/>
    <property type="match status" value="1"/>
</dbReference>
<dbReference type="InterPro" id="IPR050486">
    <property type="entry name" value="Mannose-1P_guanyltransferase"/>
</dbReference>
<evidence type="ECO:0000259" key="1">
    <source>
        <dbReference type="Pfam" id="PF00483"/>
    </source>
</evidence>
<accession>A0A1G2C4B3</accession>
<dbReference type="STRING" id="1798644.A2122_00650"/>
<reference evidence="2 3" key="1">
    <citation type="journal article" date="2016" name="Nat. Commun.">
        <title>Thousands of microbial genomes shed light on interconnected biogeochemical processes in an aquifer system.</title>
        <authorList>
            <person name="Anantharaman K."/>
            <person name="Brown C.T."/>
            <person name="Hug L.A."/>
            <person name="Sharon I."/>
            <person name="Castelle C.J."/>
            <person name="Probst A.J."/>
            <person name="Thomas B.C."/>
            <person name="Singh A."/>
            <person name="Wilkins M.J."/>
            <person name="Karaoz U."/>
            <person name="Brodie E.L."/>
            <person name="Williams K.H."/>
            <person name="Hubbard S.S."/>
            <person name="Banfield J.F."/>
        </authorList>
    </citation>
    <scope>NUCLEOTIDE SEQUENCE [LARGE SCALE GENOMIC DNA]</scope>
</reference>
<dbReference type="EMBL" id="MHKU01000039">
    <property type="protein sequence ID" value="OGY96263.1"/>
    <property type="molecule type" value="Genomic_DNA"/>
</dbReference>
<gene>
    <name evidence="2" type="ORF">A2122_00650</name>
</gene>
<dbReference type="AlphaFoldDB" id="A0A1G2C4B3"/>
<dbReference type="Gene3D" id="3.90.550.10">
    <property type="entry name" value="Spore Coat Polysaccharide Biosynthesis Protein SpsA, Chain A"/>
    <property type="match status" value="1"/>
</dbReference>
<dbReference type="CDD" id="cd04181">
    <property type="entry name" value="NTP_transferase"/>
    <property type="match status" value="1"/>
</dbReference>
<dbReference type="Proteomes" id="UP000176648">
    <property type="component" value="Unassembled WGS sequence"/>
</dbReference>